<keyword evidence="4 6" id="KW-1133">Transmembrane helix</keyword>
<evidence type="ECO:0000256" key="1">
    <source>
        <dbReference type="ARBA" id="ARBA00004141"/>
    </source>
</evidence>
<dbReference type="InterPro" id="IPR011701">
    <property type="entry name" value="MFS"/>
</dbReference>
<dbReference type="GO" id="GO:0022857">
    <property type="term" value="F:transmembrane transporter activity"/>
    <property type="evidence" value="ECO:0007669"/>
    <property type="project" value="InterPro"/>
</dbReference>
<feature type="transmembrane region" description="Helical" evidence="6">
    <location>
        <begin position="173"/>
        <end position="193"/>
    </location>
</feature>
<dbReference type="Gene3D" id="1.20.1250.20">
    <property type="entry name" value="MFS general substrate transporter like domains"/>
    <property type="match status" value="1"/>
</dbReference>
<dbReference type="PANTHER" id="PTHR23501:SF102">
    <property type="entry name" value="DRUG TRANSPORTER, PUTATIVE (AFU_ORTHOLOGUE AFUA_3G08530)-RELATED"/>
    <property type="match status" value="1"/>
</dbReference>
<feature type="transmembrane region" description="Helical" evidence="6">
    <location>
        <begin position="37"/>
        <end position="57"/>
    </location>
</feature>
<keyword evidence="3 6" id="KW-0812">Transmembrane</keyword>
<keyword evidence="5 6" id="KW-0472">Membrane</keyword>
<dbReference type="SUPFAM" id="SSF103473">
    <property type="entry name" value="MFS general substrate transporter"/>
    <property type="match status" value="1"/>
</dbReference>
<dbReference type="VEuPathDB" id="FungiDB:A1O9_05140"/>
<dbReference type="OrthoDB" id="10021397at2759"/>
<evidence type="ECO:0000256" key="4">
    <source>
        <dbReference type="ARBA" id="ARBA00022989"/>
    </source>
</evidence>
<feature type="transmembrane region" description="Helical" evidence="6">
    <location>
        <begin position="266"/>
        <end position="286"/>
    </location>
</feature>
<dbReference type="HOGENOM" id="CLU_000960_22_0_1"/>
<evidence type="ECO:0000259" key="7">
    <source>
        <dbReference type="PROSITE" id="PS50850"/>
    </source>
</evidence>
<evidence type="ECO:0000256" key="3">
    <source>
        <dbReference type="ARBA" id="ARBA00022692"/>
    </source>
</evidence>
<protein>
    <recommendedName>
        <fullName evidence="7">Major facilitator superfamily (MFS) profile domain-containing protein</fullName>
    </recommendedName>
</protein>
<evidence type="ECO:0000313" key="8">
    <source>
        <dbReference type="EMBL" id="KEF60289.1"/>
    </source>
</evidence>
<dbReference type="PROSITE" id="PS50850">
    <property type="entry name" value="MFS"/>
    <property type="match status" value="1"/>
</dbReference>
<accession>A0A072PJP0</accession>
<dbReference type="Pfam" id="PF07690">
    <property type="entry name" value="MFS_1"/>
    <property type="match status" value="1"/>
</dbReference>
<dbReference type="PANTHER" id="PTHR23501">
    <property type="entry name" value="MAJOR FACILITATOR SUPERFAMILY"/>
    <property type="match status" value="1"/>
</dbReference>
<organism evidence="8 9">
    <name type="scientific">Exophiala aquamarina CBS 119918</name>
    <dbReference type="NCBI Taxonomy" id="1182545"/>
    <lineage>
        <taxon>Eukaryota</taxon>
        <taxon>Fungi</taxon>
        <taxon>Dikarya</taxon>
        <taxon>Ascomycota</taxon>
        <taxon>Pezizomycotina</taxon>
        <taxon>Eurotiomycetes</taxon>
        <taxon>Chaetothyriomycetidae</taxon>
        <taxon>Chaetothyriales</taxon>
        <taxon>Herpotrichiellaceae</taxon>
        <taxon>Exophiala</taxon>
    </lineage>
</organism>
<feature type="domain" description="Major facilitator superfamily (MFS) profile" evidence="7">
    <location>
        <begin position="1"/>
        <end position="368"/>
    </location>
</feature>
<comment type="subcellular location">
    <subcellularLocation>
        <location evidence="1">Membrane</location>
        <topology evidence="1">Multi-pass membrane protein</topology>
    </subcellularLocation>
</comment>
<dbReference type="AlphaFoldDB" id="A0A072PJP0"/>
<evidence type="ECO:0000313" key="9">
    <source>
        <dbReference type="Proteomes" id="UP000027920"/>
    </source>
</evidence>
<dbReference type="EMBL" id="AMGV01000003">
    <property type="protein sequence ID" value="KEF60289.1"/>
    <property type="molecule type" value="Genomic_DNA"/>
</dbReference>
<dbReference type="Gene3D" id="1.20.1720.10">
    <property type="entry name" value="Multidrug resistance protein D"/>
    <property type="match status" value="1"/>
</dbReference>
<evidence type="ECO:0000256" key="6">
    <source>
        <dbReference type="SAM" id="Phobius"/>
    </source>
</evidence>
<dbReference type="Proteomes" id="UP000027920">
    <property type="component" value="Unassembled WGS sequence"/>
</dbReference>
<dbReference type="GeneID" id="25280066"/>
<feature type="transmembrane region" description="Helical" evidence="6">
    <location>
        <begin position="205"/>
        <end position="228"/>
    </location>
</feature>
<feature type="transmembrane region" description="Helical" evidence="6">
    <location>
        <begin position="133"/>
        <end position="152"/>
    </location>
</feature>
<feature type="transmembrane region" description="Helical" evidence="6">
    <location>
        <begin position="6"/>
        <end position="25"/>
    </location>
</feature>
<feature type="transmembrane region" description="Helical" evidence="6">
    <location>
        <begin position="240"/>
        <end position="260"/>
    </location>
</feature>
<dbReference type="GO" id="GO:0005886">
    <property type="term" value="C:plasma membrane"/>
    <property type="evidence" value="ECO:0007669"/>
    <property type="project" value="TreeGrafter"/>
</dbReference>
<dbReference type="PRINTS" id="PR01036">
    <property type="entry name" value="TCRTETB"/>
</dbReference>
<reference evidence="8 9" key="1">
    <citation type="submission" date="2013-03" db="EMBL/GenBank/DDBJ databases">
        <title>The Genome Sequence of Exophiala aquamarina CBS 119918.</title>
        <authorList>
            <consortium name="The Broad Institute Genomics Platform"/>
            <person name="Cuomo C."/>
            <person name="de Hoog S."/>
            <person name="Gorbushina A."/>
            <person name="Walker B."/>
            <person name="Young S.K."/>
            <person name="Zeng Q."/>
            <person name="Gargeya S."/>
            <person name="Fitzgerald M."/>
            <person name="Haas B."/>
            <person name="Abouelleil A."/>
            <person name="Allen A.W."/>
            <person name="Alvarado L."/>
            <person name="Arachchi H.M."/>
            <person name="Berlin A.M."/>
            <person name="Chapman S.B."/>
            <person name="Gainer-Dewar J."/>
            <person name="Goldberg J."/>
            <person name="Griggs A."/>
            <person name="Gujja S."/>
            <person name="Hansen M."/>
            <person name="Howarth C."/>
            <person name="Imamovic A."/>
            <person name="Ireland A."/>
            <person name="Larimer J."/>
            <person name="McCowan C."/>
            <person name="Murphy C."/>
            <person name="Pearson M."/>
            <person name="Poon T.W."/>
            <person name="Priest M."/>
            <person name="Roberts A."/>
            <person name="Saif S."/>
            <person name="Shea T."/>
            <person name="Sisk P."/>
            <person name="Sykes S."/>
            <person name="Wortman J."/>
            <person name="Nusbaum C."/>
            <person name="Birren B."/>
        </authorList>
    </citation>
    <scope>NUCLEOTIDE SEQUENCE [LARGE SCALE GENOMIC DNA]</scope>
    <source>
        <strain evidence="8 9">CBS 119918</strain>
    </source>
</reference>
<evidence type="ECO:0000256" key="5">
    <source>
        <dbReference type="ARBA" id="ARBA00023136"/>
    </source>
</evidence>
<feature type="transmembrane region" description="Helical" evidence="6">
    <location>
        <begin position="63"/>
        <end position="83"/>
    </location>
</feature>
<gene>
    <name evidence="8" type="ORF">A1O9_05140</name>
</gene>
<dbReference type="InterPro" id="IPR036259">
    <property type="entry name" value="MFS_trans_sf"/>
</dbReference>
<feature type="transmembrane region" description="Helical" evidence="6">
    <location>
        <begin position="104"/>
        <end position="121"/>
    </location>
</feature>
<name>A0A072PJP0_9EURO</name>
<comment type="caution">
    <text evidence="8">The sequence shown here is derived from an EMBL/GenBank/DDBJ whole genome shotgun (WGS) entry which is preliminary data.</text>
</comment>
<keyword evidence="9" id="KW-1185">Reference proteome</keyword>
<comment type="similarity">
    <text evidence="2">Belongs to the major facilitator superfamily. TCR/Tet family.</text>
</comment>
<dbReference type="RefSeq" id="XP_013262879.1">
    <property type="nucleotide sequence ID" value="XM_013407425.1"/>
</dbReference>
<sequence length="368" mass="40506">MLIGGRIIQGIGGGGLLALVNICFADLFSLRDRPKNYGIFGMVWAVAGGVGPIIRGAFTEKLIWRWCFYVNLPLDGVSLILLACLLKLDTPKTKLWDGMKAIDWLDLALIIGAVIMFLLGIESGGNSYPWNSAYTLCWITFGVLAFVLFLPNEAELAKYPTISLGLFKIQSNLGAYGVILINGIVFISASYYLPLYFQTVLGTSSLMSGVYLLPFVLSLSLATIIGGGLIKKIGRFREPIWLSVTLVTLGYGLLIKLGSAKSWPRIIIYQMIVGFGSGLNIQSPLITLQNHTKRHDVAIATSTYGFIRTLTTGFPLSSVGLFHKVSFLRREVHWSRVLSLSSWLKYWALGSEPMSILFNSCCRANEQL</sequence>
<proteinExistence type="inferred from homology"/>
<evidence type="ECO:0000256" key="2">
    <source>
        <dbReference type="ARBA" id="ARBA00007520"/>
    </source>
</evidence>
<dbReference type="InterPro" id="IPR020846">
    <property type="entry name" value="MFS_dom"/>
</dbReference>